<dbReference type="STRING" id="6205.A0A0R3WYZ4"/>
<reference evidence="3" key="1">
    <citation type="submission" date="2017-02" db="UniProtKB">
        <authorList>
            <consortium name="WormBaseParasite"/>
        </authorList>
    </citation>
    <scope>IDENTIFICATION</scope>
</reference>
<reference evidence="1 2" key="2">
    <citation type="submission" date="2018-11" db="EMBL/GenBank/DDBJ databases">
        <authorList>
            <consortium name="Pathogen Informatics"/>
        </authorList>
    </citation>
    <scope>NUCLEOTIDE SEQUENCE [LARGE SCALE GENOMIC DNA]</scope>
</reference>
<dbReference type="WBParaSite" id="TTAC_0000598401-mRNA-1">
    <property type="protein sequence ID" value="TTAC_0000598401-mRNA-1"/>
    <property type="gene ID" value="TTAC_0000598401"/>
</dbReference>
<protein>
    <submittedName>
        <fullName evidence="3">DUF4455 domain-containing protein</fullName>
    </submittedName>
</protein>
<sequence length="121" mass="14117">MCHFSPSPIPFLKLTQVLDFEPYAVLLMSLFSEYFKLQSQYLESRLKELLKAAEVLSQEDKKIVLKVQKLWLDSKRNLSWEVEQFNQLATLLKDAEAAFSKYEVIISEQCLNFSILMGSFK</sequence>
<dbReference type="EMBL" id="UYWX01010009">
    <property type="protein sequence ID" value="VDM28082.1"/>
    <property type="molecule type" value="Genomic_DNA"/>
</dbReference>
<name>A0A0R3WYZ4_HYDTA</name>
<organism evidence="3">
    <name type="scientific">Hydatigena taeniaeformis</name>
    <name type="common">Feline tapeworm</name>
    <name type="synonym">Taenia taeniaeformis</name>
    <dbReference type="NCBI Taxonomy" id="6205"/>
    <lineage>
        <taxon>Eukaryota</taxon>
        <taxon>Metazoa</taxon>
        <taxon>Spiralia</taxon>
        <taxon>Lophotrochozoa</taxon>
        <taxon>Platyhelminthes</taxon>
        <taxon>Cestoda</taxon>
        <taxon>Eucestoda</taxon>
        <taxon>Cyclophyllidea</taxon>
        <taxon>Taeniidae</taxon>
        <taxon>Hydatigera</taxon>
    </lineage>
</organism>
<evidence type="ECO:0000313" key="1">
    <source>
        <dbReference type="EMBL" id="VDM28082.1"/>
    </source>
</evidence>
<dbReference type="AlphaFoldDB" id="A0A0R3WYZ4"/>
<gene>
    <name evidence="1" type="ORF">TTAC_LOCUS5969</name>
</gene>
<proteinExistence type="predicted"/>
<evidence type="ECO:0000313" key="3">
    <source>
        <dbReference type="WBParaSite" id="TTAC_0000598401-mRNA-1"/>
    </source>
</evidence>
<accession>A0A0R3WYZ4</accession>
<dbReference type="Proteomes" id="UP000274429">
    <property type="component" value="Unassembled WGS sequence"/>
</dbReference>
<keyword evidence="2" id="KW-1185">Reference proteome</keyword>
<evidence type="ECO:0000313" key="2">
    <source>
        <dbReference type="Proteomes" id="UP000274429"/>
    </source>
</evidence>